<name>H1Y5M4_9SPHI</name>
<dbReference type="InterPro" id="IPR005094">
    <property type="entry name" value="Endonuclease_MobA/VirD2"/>
</dbReference>
<dbReference type="RefSeq" id="WP_008511195.1">
    <property type="nucleotide sequence ID" value="NZ_CM001403.1"/>
</dbReference>
<protein>
    <submittedName>
        <fullName evidence="3">Relaxase/mobilization nuclease family protein</fullName>
    </submittedName>
</protein>
<dbReference type="Proteomes" id="UP000002774">
    <property type="component" value="Chromosome"/>
</dbReference>
<accession>H1Y5M4</accession>
<evidence type="ECO:0000259" key="2">
    <source>
        <dbReference type="Pfam" id="PF03432"/>
    </source>
</evidence>
<dbReference type="EMBL" id="CM001403">
    <property type="protein sequence ID" value="EHQ29800.1"/>
    <property type="molecule type" value="Genomic_DNA"/>
</dbReference>
<feature type="compositionally biased region" description="Basic and acidic residues" evidence="1">
    <location>
        <begin position="246"/>
        <end position="261"/>
    </location>
</feature>
<dbReference type="Pfam" id="PF03432">
    <property type="entry name" value="Relaxase"/>
    <property type="match status" value="1"/>
</dbReference>
<gene>
    <name evidence="3" type="ORF">Mucpa_5732</name>
</gene>
<proteinExistence type="predicted"/>
<sequence>MILRVDIRGNGAQLSNYLMALGDNSQVEILEIDGRETSDLDYLYQTIISMELNSELTKTDKAFFHAQINPAYGEDKAMTREDWYLAADILAKGTGYENQRRVITLHTKKGRTHAHVVWERYNHETGKMIDNKNSKYKADATRSIMEQALGHKQTPYRNPHRFDLKQAATELWNKTTTGAEFIKEARKAGYMVAAGTGNRPFMIVDGTGRAFDLVRQLDGVRTKEVRARLRHEPLITDKQAIELMREQSSKSGKTEQQKQEQKPSATNIAKDFADNRSDGTKEDAQVTNQRKFDQVFEEFKAASKEATKPAEPDKTEQERKQEAAQQFAENKSKTVNQPTPQELERQKIVAEQERIKQRSLQRKRHR</sequence>
<feature type="compositionally biased region" description="Polar residues" evidence="1">
    <location>
        <begin position="323"/>
        <end position="340"/>
    </location>
</feature>
<feature type="compositionally biased region" description="Basic and acidic residues" evidence="1">
    <location>
        <begin position="342"/>
        <end position="356"/>
    </location>
</feature>
<dbReference type="eggNOG" id="COG0612">
    <property type="taxonomic scope" value="Bacteria"/>
</dbReference>
<organism evidence="3 4">
    <name type="scientific">Mucilaginibacter paludis DSM 18603</name>
    <dbReference type="NCBI Taxonomy" id="714943"/>
    <lineage>
        <taxon>Bacteria</taxon>
        <taxon>Pseudomonadati</taxon>
        <taxon>Bacteroidota</taxon>
        <taxon>Sphingobacteriia</taxon>
        <taxon>Sphingobacteriales</taxon>
        <taxon>Sphingobacteriaceae</taxon>
        <taxon>Mucilaginibacter</taxon>
    </lineage>
</organism>
<feature type="compositionally biased region" description="Basic and acidic residues" evidence="1">
    <location>
        <begin position="271"/>
        <end position="322"/>
    </location>
</feature>
<evidence type="ECO:0000256" key="1">
    <source>
        <dbReference type="SAM" id="MobiDB-lite"/>
    </source>
</evidence>
<feature type="compositionally biased region" description="Basic residues" evidence="1">
    <location>
        <begin position="357"/>
        <end position="366"/>
    </location>
</feature>
<dbReference type="HOGENOM" id="CLU_039168_1_0_10"/>
<feature type="domain" description="MobA/VirD2-like nuclease" evidence="2">
    <location>
        <begin position="34"/>
        <end position="148"/>
    </location>
</feature>
<dbReference type="STRING" id="714943.Mucpa_5732"/>
<reference evidence="3" key="1">
    <citation type="submission" date="2011-09" db="EMBL/GenBank/DDBJ databases">
        <title>The permanent draft genome of Mucilaginibacter paludis DSM 18603.</title>
        <authorList>
            <consortium name="US DOE Joint Genome Institute (JGI-PGF)"/>
            <person name="Lucas S."/>
            <person name="Han J."/>
            <person name="Lapidus A."/>
            <person name="Bruce D."/>
            <person name="Goodwin L."/>
            <person name="Pitluck S."/>
            <person name="Peters L."/>
            <person name="Kyrpides N."/>
            <person name="Mavromatis K."/>
            <person name="Ivanova N."/>
            <person name="Mikhailova N."/>
            <person name="Held B."/>
            <person name="Detter J.C."/>
            <person name="Tapia R."/>
            <person name="Han C."/>
            <person name="Land M."/>
            <person name="Hauser L."/>
            <person name="Markowitz V."/>
            <person name="Cheng J.-F."/>
            <person name="Hugenholtz P."/>
            <person name="Woyke T."/>
            <person name="Wu D."/>
            <person name="Tindall B."/>
            <person name="Brambilla E."/>
            <person name="Klenk H.-P."/>
            <person name="Eisen J.A."/>
        </authorList>
    </citation>
    <scope>NUCLEOTIDE SEQUENCE [LARGE SCALE GENOMIC DNA]</scope>
    <source>
        <strain evidence="3">DSM 18603</strain>
    </source>
</reference>
<feature type="region of interest" description="Disordered" evidence="1">
    <location>
        <begin position="246"/>
        <end position="366"/>
    </location>
</feature>
<dbReference type="AlphaFoldDB" id="H1Y5M4"/>
<evidence type="ECO:0000313" key="4">
    <source>
        <dbReference type="Proteomes" id="UP000002774"/>
    </source>
</evidence>
<dbReference type="OrthoDB" id="1826980at2"/>
<evidence type="ECO:0000313" key="3">
    <source>
        <dbReference type="EMBL" id="EHQ29800.1"/>
    </source>
</evidence>
<keyword evidence="4" id="KW-1185">Reference proteome</keyword>